<dbReference type="InterPro" id="IPR013783">
    <property type="entry name" value="Ig-like_fold"/>
</dbReference>
<dbReference type="EMBL" id="JASCXX010000019">
    <property type="protein sequence ID" value="MDI6450392.1"/>
    <property type="molecule type" value="Genomic_DNA"/>
</dbReference>
<dbReference type="AlphaFoldDB" id="A0AAW6TXZ5"/>
<dbReference type="Proteomes" id="UP001431776">
    <property type="component" value="Unassembled WGS sequence"/>
</dbReference>
<proteinExistence type="inferred from homology"/>
<sequence>MKQPRRAAWVFAATLFFLAGMASADVVDFDFDWRFSRGDFATAMMPAFDDSAWQRVDVPHDWSAEGPFLAEYGSGNGYAPGGIGWYRKHFTFDAADRGKRVVIEFDGVYHNSEVWINGHFVGRRPCGYSSFYYDLTRHVRFGQRENVVAVRVDHMKFADSRWYTGSGIYRHVRLHVTDKLHVGLWGVYVTTPEVKNDSATIRIETVVRNDHGEARTFSLESSVLAPDAKVVAALTLSGTLDANAEQTLVPQIRMADPRLWSTESPHLYTLRSVLKAGDEIVQEVATPFGIRTIAFDPDKGFFLNGRAMKLKGVCLHHDAGCLGAAVPDKVLERRLRLMKDLGANAIRTSHNPPAPELLDLCDRLGLLVKNEMFDEFTPPKNKWVEGWNAGQPSKFGYGEVFEQWSVRDMEDLVRRDRNHPCIIMWSIGNEIDYPNDPFSHPVLGNNYRPEHPPAENLVKHAKPLIEAVKRWDDTRPVTAALASITMSNAVGLAQLLDVVGYNYQEQHYEADHKAYPNRFIFGSENGDSYGAWAAVHDNDYVAGQFLWTGIDYLGEARRWPNRANGAGLLDMCGFRKPIGWFRQSLWSDEPMVYLCASDRGARRGRGMGGAEHWNWPDDARVTVSGYTNCDEVSLTLNGETLGTKQLSEAREGVLTWEVPFKAGVLRAVGRNAGRDVCEFVLRTAGSAARIVLSPDVTHLSADGKDVCHVEFEVVDEQGVCVPDAGHEITFNVNGPARIIGIENGDLNSLDDPKDNVHGAYRGRGLVILQAAREAGRVRLTARAEGLAGDDMEIEAGE</sequence>
<dbReference type="InterPro" id="IPR006102">
    <property type="entry name" value="Ig-like_GH2"/>
</dbReference>
<dbReference type="InterPro" id="IPR051913">
    <property type="entry name" value="GH2_Domain-Containing"/>
</dbReference>
<feature type="domain" description="DUF4982" evidence="8">
    <location>
        <begin position="621"/>
        <end position="677"/>
    </location>
</feature>
<comment type="caution">
    <text evidence="10">The sequence shown here is derived from an EMBL/GenBank/DDBJ whole genome shotgun (WGS) entry which is preliminary data.</text>
</comment>
<dbReference type="InterPro" id="IPR006101">
    <property type="entry name" value="Glyco_hydro_2"/>
</dbReference>
<dbReference type="GO" id="GO:0004553">
    <property type="term" value="F:hydrolase activity, hydrolyzing O-glycosyl compounds"/>
    <property type="evidence" value="ECO:0007669"/>
    <property type="project" value="InterPro"/>
</dbReference>
<feature type="domain" description="Glycosyl hydrolases family 2 sugar binding" evidence="7">
    <location>
        <begin position="82"/>
        <end position="175"/>
    </location>
</feature>
<dbReference type="PROSITE" id="PS00608">
    <property type="entry name" value="GLYCOSYL_HYDROL_F2_2"/>
    <property type="match status" value="1"/>
</dbReference>
<dbReference type="Pfam" id="PF02837">
    <property type="entry name" value="Glyco_hydro_2_N"/>
    <property type="match status" value="1"/>
</dbReference>
<feature type="domain" description="Glycoside hydrolase family 2" evidence="9">
    <location>
        <begin position="690"/>
        <end position="790"/>
    </location>
</feature>
<feature type="domain" description="Glycoside hydrolase family 2 catalytic" evidence="6">
    <location>
        <begin position="298"/>
        <end position="482"/>
    </location>
</feature>
<organism evidence="10 11">
    <name type="scientific">Anaerobaca lacustris</name>
    <dbReference type="NCBI Taxonomy" id="3044600"/>
    <lineage>
        <taxon>Bacteria</taxon>
        <taxon>Pseudomonadati</taxon>
        <taxon>Planctomycetota</taxon>
        <taxon>Phycisphaerae</taxon>
        <taxon>Sedimentisphaerales</taxon>
        <taxon>Anaerobacaceae</taxon>
        <taxon>Anaerobaca</taxon>
    </lineage>
</organism>
<dbReference type="Pfam" id="PF16355">
    <property type="entry name" value="DUF4982"/>
    <property type="match status" value="1"/>
</dbReference>
<evidence type="ECO:0000256" key="3">
    <source>
        <dbReference type="ARBA" id="ARBA00023295"/>
    </source>
</evidence>
<dbReference type="Gene3D" id="2.60.120.260">
    <property type="entry name" value="Galactose-binding domain-like"/>
    <property type="match status" value="1"/>
</dbReference>
<dbReference type="PANTHER" id="PTHR42732:SF1">
    <property type="entry name" value="BETA-MANNOSIDASE"/>
    <property type="match status" value="1"/>
</dbReference>
<keyword evidence="4" id="KW-0732">Signal</keyword>
<reference evidence="10" key="1">
    <citation type="submission" date="2023-05" db="EMBL/GenBank/DDBJ databases">
        <title>Anaerotaeda fermentans gen. nov., sp. nov., a novel anaerobic planctomycete of the new family within the order Sedimentisphaerales isolated from Taman Peninsula, Russia.</title>
        <authorList>
            <person name="Khomyakova M.A."/>
            <person name="Merkel A.Y."/>
            <person name="Slobodkin A.I."/>
        </authorList>
    </citation>
    <scope>NUCLEOTIDE SEQUENCE</scope>
    <source>
        <strain evidence="10">M17dextr</strain>
    </source>
</reference>
<dbReference type="InterPro" id="IPR006103">
    <property type="entry name" value="Glyco_hydro_2_cat"/>
</dbReference>
<dbReference type="Pfam" id="PF18565">
    <property type="entry name" value="Glyco_hydro2_C5"/>
    <property type="match status" value="1"/>
</dbReference>
<dbReference type="PRINTS" id="PR00132">
    <property type="entry name" value="GLHYDRLASE2"/>
</dbReference>
<dbReference type="Pfam" id="PF02836">
    <property type="entry name" value="Glyco_hydro_2_C"/>
    <property type="match status" value="1"/>
</dbReference>
<dbReference type="Gene3D" id="2.60.40.10">
    <property type="entry name" value="Immunoglobulins"/>
    <property type="match status" value="3"/>
</dbReference>
<evidence type="ECO:0000313" key="11">
    <source>
        <dbReference type="Proteomes" id="UP001431776"/>
    </source>
</evidence>
<accession>A0AAW6TXZ5</accession>
<keyword evidence="11" id="KW-1185">Reference proteome</keyword>
<dbReference type="InterPro" id="IPR036156">
    <property type="entry name" value="Beta-gal/glucu_dom_sf"/>
</dbReference>
<dbReference type="InterPro" id="IPR017853">
    <property type="entry name" value="GH"/>
</dbReference>
<evidence type="ECO:0000259" key="6">
    <source>
        <dbReference type="Pfam" id="PF02836"/>
    </source>
</evidence>
<dbReference type="InterPro" id="IPR032311">
    <property type="entry name" value="DUF4982"/>
</dbReference>
<keyword evidence="2 10" id="KW-0378">Hydrolase</keyword>
<dbReference type="SUPFAM" id="SSF51445">
    <property type="entry name" value="(Trans)glycosidases"/>
    <property type="match status" value="1"/>
</dbReference>
<feature type="signal peptide" evidence="4">
    <location>
        <begin position="1"/>
        <end position="24"/>
    </location>
</feature>
<dbReference type="PANTHER" id="PTHR42732">
    <property type="entry name" value="BETA-GALACTOSIDASE"/>
    <property type="match status" value="1"/>
</dbReference>
<dbReference type="SUPFAM" id="SSF49785">
    <property type="entry name" value="Galactose-binding domain-like"/>
    <property type="match status" value="1"/>
</dbReference>
<feature type="domain" description="Glycoside hydrolase family 2 immunoglobulin-like beta-sandwich" evidence="5">
    <location>
        <begin position="189"/>
        <end position="291"/>
    </location>
</feature>
<evidence type="ECO:0000259" key="5">
    <source>
        <dbReference type="Pfam" id="PF00703"/>
    </source>
</evidence>
<dbReference type="GO" id="GO:0005975">
    <property type="term" value="P:carbohydrate metabolic process"/>
    <property type="evidence" value="ECO:0007669"/>
    <property type="project" value="InterPro"/>
</dbReference>
<evidence type="ECO:0000259" key="8">
    <source>
        <dbReference type="Pfam" id="PF16355"/>
    </source>
</evidence>
<dbReference type="Pfam" id="PF00703">
    <property type="entry name" value="Glyco_hydro_2"/>
    <property type="match status" value="1"/>
</dbReference>
<name>A0AAW6TXZ5_9BACT</name>
<dbReference type="RefSeq" id="WP_349245802.1">
    <property type="nucleotide sequence ID" value="NZ_JASCXX010000019.1"/>
</dbReference>
<comment type="similarity">
    <text evidence="1">Belongs to the glycosyl hydrolase 2 family.</text>
</comment>
<protein>
    <submittedName>
        <fullName evidence="10">Glycoside hydrolase family 2 TIM barrel-domain containing protein</fullName>
    </submittedName>
</protein>
<keyword evidence="3" id="KW-0326">Glycosidase</keyword>
<evidence type="ECO:0000256" key="4">
    <source>
        <dbReference type="SAM" id="SignalP"/>
    </source>
</evidence>
<evidence type="ECO:0000256" key="2">
    <source>
        <dbReference type="ARBA" id="ARBA00022801"/>
    </source>
</evidence>
<evidence type="ECO:0000313" key="10">
    <source>
        <dbReference type="EMBL" id="MDI6450392.1"/>
    </source>
</evidence>
<evidence type="ECO:0000256" key="1">
    <source>
        <dbReference type="ARBA" id="ARBA00007401"/>
    </source>
</evidence>
<dbReference type="SUPFAM" id="SSF49303">
    <property type="entry name" value="beta-Galactosidase/glucuronidase domain"/>
    <property type="match status" value="1"/>
</dbReference>
<dbReference type="Gene3D" id="3.20.20.80">
    <property type="entry name" value="Glycosidases"/>
    <property type="match status" value="2"/>
</dbReference>
<dbReference type="InterPro" id="IPR008979">
    <property type="entry name" value="Galactose-bd-like_sf"/>
</dbReference>
<evidence type="ECO:0000259" key="9">
    <source>
        <dbReference type="Pfam" id="PF18565"/>
    </source>
</evidence>
<feature type="chain" id="PRO_5043409157" evidence="4">
    <location>
        <begin position="25"/>
        <end position="797"/>
    </location>
</feature>
<dbReference type="InterPro" id="IPR040605">
    <property type="entry name" value="Glyco_hydro2_dom5"/>
</dbReference>
<dbReference type="InterPro" id="IPR006104">
    <property type="entry name" value="Glyco_hydro_2_N"/>
</dbReference>
<dbReference type="InterPro" id="IPR023232">
    <property type="entry name" value="Glyco_hydro_2_AS"/>
</dbReference>
<gene>
    <name evidence="10" type="ORF">QJ522_15125</name>
</gene>
<evidence type="ECO:0000259" key="7">
    <source>
        <dbReference type="Pfam" id="PF02837"/>
    </source>
</evidence>